<dbReference type="Gene3D" id="3.30.565.10">
    <property type="entry name" value="Histidine kinase-like ATPase, C-terminal domain"/>
    <property type="match status" value="1"/>
</dbReference>
<dbReference type="SMART" id="SM00448">
    <property type="entry name" value="REC"/>
    <property type="match status" value="2"/>
</dbReference>
<evidence type="ECO:0000256" key="14">
    <source>
        <dbReference type="ARBA" id="ARBA00023026"/>
    </source>
</evidence>
<keyword evidence="4" id="KW-1003">Cell membrane</keyword>
<keyword evidence="10" id="KW-0418">Kinase</keyword>
<dbReference type="InterPro" id="IPR029016">
    <property type="entry name" value="GAF-like_dom_sf"/>
</dbReference>
<evidence type="ECO:0000256" key="24">
    <source>
        <dbReference type="SAM" id="Phobius"/>
    </source>
</evidence>
<dbReference type="Pfam" id="PF00512">
    <property type="entry name" value="HisKA"/>
    <property type="match status" value="1"/>
</dbReference>
<evidence type="ECO:0000256" key="3">
    <source>
        <dbReference type="ARBA" id="ARBA00012438"/>
    </source>
</evidence>
<dbReference type="PANTHER" id="PTHR45339:SF1">
    <property type="entry name" value="HYBRID SIGNAL TRANSDUCTION HISTIDINE KINASE J"/>
    <property type="match status" value="1"/>
</dbReference>
<dbReference type="InterPro" id="IPR003018">
    <property type="entry name" value="GAF"/>
</dbReference>
<dbReference type="InterPro" id="IPR003661">
    <property type="entry name" value="HisK_dim/P_dom"/>
</dbReference>
<evidence type="ECO:0000256" key="6">
    <source>
        <dbReference type="ARBA" id="ARBA00022679"/>
    </source>
</evidence>
<dbReference type="PRINTS" id="PR00344">
    <property type="entry name" value="BCTRLSENSOR"/>
</dbReference>
<dbReference type="Pfam" id="PF07495">
    <property type="entry name" value="Y_Y_Y"/>
    <property type="match status" value="1"/>
</dbReference>
<evidence type="ECO:0000256" key="8">
    <source>
        <dbReference type="ARBA" id="ARBA00022729"/>
    </source>
</evidence>
<protein>
    <recommendedName>
        <fullName evidence="18">Sensory/regulatory protein RpfC</fullName>
        <ecNumber evidence="3">2.7.13.3</ecNumber>
    </recommendedName>
    <alternativeName>
        <fullName evidence="19">Virulence sensor protein BvgS</fullName>
    </alternativeName>
</protein>
<dbReference type="InterPro" id="IPR008207">
    <property type="entry name" value="Sig_transdc_His_kin_Hpt_dom"/>
</dbReference>
<dbReference type="Gene3D" id="3.40.50.2300">
    <property type="match status" value="2"/>
</dbReference>
<comment type="subunit">
    <text evidence="17">At low DSF concentrations, interacts with RpfF.</text>
</comment>
<dbReference type="GO" id="GO:0000155">
    <property type="term" value="F:phosphorelay sensor kinase activity"/>
    <property type="evidence" value="ECO:0007669"/>
    <property type="project" value="InterPro"/>
</dbReference>
<evidence type="ECO:0000256" key="11">
    <source>
        <dbReference type="ARBA" id="ARBA00022840"/>
    </source>
</evidence>
<keyword evidence="6" id="KW-0808">Transferase</keyword>
<evidence type="ECO:0000256" key="1">
    <source>
        <dbReference type="ARBA" id="ARBA00000085"/>
    </source>
</evidence>
<organism evidence="28 29">
    <name type="scientific">Massilia atriviolacea</name>
    <dbReference type="NCBI Taxonomy" id="2495579"/>
    <lineage>
        <taxon>Bacteria</taxon>
        <taxon>Pseudomonadati</taxon>
        <taxon>Pseudomonadota</taxon>
        <taxon>Betaproteobacteria</taxon>
        <taxon>Burkholderiales</taxon>
        <taxon>Oxalobacteraceae</taxon>
        <taxon>Telluria group</taxon>
        <taxon>Massilia</taxon>
    </lineage>
</organism>
<evidence type="ECO:0000259" key="25">
    <source>
        <dbReference type="PROSITE" id="PS50109"/>
    </source>
</evidence>
<dbReference type="InterPro" id="IPR011006">
    <property type="entry name" value="CheY-like_superfamily"/>
</dbReference>
<dbReference type="Pfam" id="PF13492">
    <property type="entry name" value="GAF_3"/>
    <property type="match status" value="1"/>
</dbReference>
<evidence type="ECO:0000256" key="2">
    <source>
        <dbReference type="ARBA" id="ARBA00004651"/>
    </source>
</evidence>
<dbReference type="GO" id="GO:0005886">
    <property type="term" value="C:plasma membrane"/>
    <property type="evidence" value="ECO:0007669"/>
    <property type="project" value="UniProtKB-SubCell"/>
</dbReference>
<feature type="transmembrane region" description="Helical" evidence="24">
    <location>
        <begin position="44"/>
        <end position="65"/>
    </location>
</feature>
<keyword evidence="13" id="KW-0902">Two-component regulatory system</keyword>
<evidence type="ECO:0000256" key="20">
    <source>
        <dbReference type="PROSITE-ProRule" id="PRU00110"/>
    </source>
</evidence>
<dbReference type="PROSITE" id="PS50110">
    <property type="entry name" value="RESPONSE_REGULATORY"/>
    <property type="match status" value="2"/>
</dbReference>
<evidence type="ECO:0000256" key="18">
    <source>
        <dbReference type="ARBA" id="ARBA00068150"/>
    </source>
</evidence>
<dbReference type="InterPro" id="IPR036890">
    <property type="entry name" value="HATPase_C_sf"/>
</dbReference>
<feature type="domain" description="HPt" evidence="27">
    <location>
        <begin position="1599"/>
        <end position="1696"/>
    </location>
</feature>
<keyword evidence="14" id="KW-0843">Virulence</keyword>
<keyword evidence="22" id="KW-0175">Coiled coil</keyword>
<dbReference type="FunFam" id="3.30.565.10:FF:000010">
    <property type="entry name" value="Sensor histidine kinase RcsC"/>
    <property type="match status" value="1"/>
</dbReference>
<evidence type="ECO:0000256" key="5">
    <source>
        <dbReference type="ARBA" id="ARBA00022553"/>
    </source>
</evidence>
<dbReference type="OrthoDB" id="5477914at2"/>
<feature type="coiled-coil region" evidence="22">
    <location>
        <begin position="1030"/>
        <end position="1057"/>
    </location>
</feature>
<dbReference type="CDD" id="cd00082">
    <property type="entry name" value="HisKA"/>
    <property type="match status" value="1"/>
</dbReference>
<dbReference type="InterPro" id="IPR015943">
    <property type="entry name" value="WD40/YVTN_repeat-like_dom_sf"/>
</dbReference>
<feature type="compositionally biased region" description="Pro residues" evidence="23">
    <location>
        <begin position="10"/>
        <end position="21"/>
    </location>
</feature>
<dbReference type="FunFam" id="1.10.287.130:FF:000002">
    <property type="entry name" value="Two-component osmosensing histidine kinase"/>
    <property type="match status" value="1"/>
</dbReference>
<evidence type="ECO:0000256" key="23">
    <source>
        <dbReference type="SAM" id="MobiDB-lite"/>
    </source>
</evidence>
<keyword evidence="9" id="KW-0547">Nucleotide-binding</keyword>
<dbReference type="SUPFAM" id="SSF55781">
    <property type="entry name" value="GAF domain-like"/>
    <property type="match status" value="1"/>
</dbReference>
<dbReference type="SMART" id="SM00388">
    <property type="entry name" value="HisKA"/>
    <property type="match status" value="1"/>
</dbReference>
<dbReference type="PROSITE" id="PS50109">
    <property type="entry name" value="HIS_KIN"/>
    <property type="match status" value="1"/>
</dbReference>
<dbReference type="Pfam" id="PF00072">
    <property type="entry name" value="Response_reg"/>
    <property type="match status" value="2"/>
</dbReference>
<evidence type="ECO:0000256" key="12">
    <source>
        <dbReference type="ARBA" id="ARBA00022989"/>
    </source>
</evidence>
<sequence length="1696" mass="182549">MLSGKAGPSPGTPRHPIPPTGARPDLNVLAIPGRRQPRVSRRRWLAPLIAALCLFAGSALAAAGAPDRWEKLATPLFEHIGLEQGLPHPVAMALAQDGDGFVWIGTQRGLGRWDGYRMLTFVHNAADPYSIPADFIQALHVDRRGRLWIGTATGGLAMYDKMHERFIRFPAGAAGLADAAINAIASDGMGGVWVGTPSGLDYIDPARGAVRHYRAEPGVPGALPDARVRALHLDRKGNLWIGTSSGLARRDAASGRFEQVQVGDNGMDGAWRDAVLSFGENSRGQVAFGTLKSGIGLVDAGGARARLMTLDGVPDAHANMVLAIAEIMPGRWWASTYGGGIIDIDAATLRAHRILHQAAVPASLANDRAAALLRDRSGLIWVSNERSVDFHDPNNRAVAAVFGAQGLPEAAVSAMMTDAGGRVWLGLADQGVDLIDPDGTRSAALRPDPARLDSALPNRMLLAMAEASPQEAWIGTQLGLYRTSDHGRSVTRIALPQANPYPRIGTIAPQGGQLWLGTFEGLLRYDPAANTLSSYTSGPGGLTDNRIQALMTDPGGALWIGTRNGLNRLDPVSGKIEQILANPSNESALSDPVISALAMDGRGRLWVATHGGGINVLEMRTPLGAPVFRRLGLNDGLPSSAVSALRLDRSARMWAATGNGIAVIDSGSLKARPLARAEGLGFPTYFIGAATATPEDDLLFGATGGLTVIHPSRLANWEYRPPLAISSLRTDGHPVPGAQVLAQRDSRLILPPGIKGFEIEVAALDFSDAKRNRYSFRLEGYDQTWVDNDANRRVAAYSNLAPGSYRLRVRGANRDGVWADEELSIRVKVLPAWHQTWWAYLAYVLAALAAMYGLYRWRVRQLERSRAALQALVYSRTQHLEKLNAIVKSINEQLDFDALLQTILRESMFIKGIDAAWALVRETDTDSLAVRAAWDRDGGAPVEERMELREAEARYVDAAEMITTDIYLTRAGARAGSRAGHAQLAVRICIEHRIEGFLVFENRAPQVPLQESDLELLKALKEPFVSAFQKANALRLIEQARARAEAATRAKSEFLANISHEIRTPMNAILGFAGLGTHLELDAKPRDYFRKIARAGNNLLDIINDILDFSKIEAGKLELEVVPFDLPDTLTNIVDLFAWRAAEKELELVIWAAPDVPQILMGDPLRLGQVLINLVGNALKFTAHGHIQLRVERAKDWQGDEKQVRLCFSVEDSGVGIRPEQQERLFQAFAQADASTTRIYGGTGLGLAISQQLVRKMGGEIGVDSELGSGSRFHFTLTLNVAPAQGAARLQAGAGARGKKVLVVDDSAPTREMLELQLRSFGFDASAVGSGAAALFALQLEAYDLVLMDWNMPDMDGLETARRIKDDPTLAAIPSIIMVTAFARDHIKAAAEEAGIGAFLVKPVTASQLLDSVLATMGFDAAVPSRDATPFPSQAAETILGARVLVVDDNLVNQQVASEILRRAGVHVDLAGNGVDAVRLVDQDDYDAVLMDIQMPEMDGYQASARIRANPRHADLPIIAMTAHAVAGYRDSCLAMGMNDYLSKPIEPAILYAVLAEWIRPDPTRVAAPAAPVPPQAGAAPLHLPGIDVGAAMARLGHNGPLLKRLLSMFAKDFVTSRADIEHALGGGELERAGLLVHKIKGAAGNLSALALYHAAGELEERLMARDGEAASQLLPDFLRLFDEVMGGANSDENNT</sequence>
<dbReference type="Gene3D" id="2.60.40.10">
    <property type="entry name" value="Immunoglobulins"/>
    <property type="match status" value="1"/>
</dbReference>
<evidence type="ECO:0000259" key="26">
    <source>
        <dbReference type="PROSITE" id="PS50110"/>
    </source>
</evidence>
<evidence type="ECO:0000256" key="7">
    <source>
        <dbReference type="ARBA" id="ARBA00022692"/>
    </source>
</evidence>
<dbReference type="GO" id="GO:0005524">
    <property type="term" value="F:ATP binding"/>
    <property type="evidence" value="ECO:0007669"/>
    <property type="project" value="UniProtKB-KW"/>
</dbReference>
<evidence type="ECO:0000256" key="22">
    <source>
        <dbReference type="SAM" id="Coils"/>
    </source>
</evidence>
<dbReference type="InterPro" id="IPR005467">
    <property type="entry name" value="His_kinase_dom"/>
</dbReference>
<evidence type="ECO:0000256" key="19">
    <source>
        <dbReference type="ARBA" id="ARBA00070152"/>
    </source>
</evidence>
<name>A0A430HTE5_9BURK</name>
<comment type="function">
    <text evidence="16">Member of the two-component regulatory system BvgS/BvgA. Phosphorylates BvgA via a four-step phosphorelay in response to environmental signals.</text>
</comment>
<dbReference type="Gene3D" id="3.30.450.40">
    <property type="match status" value="1"/>
</dbReference>
<dbReference type="SMART" id="SM00387">
    <property type="entry name" value="HATPase_c"/>
    <property type="match status" value="1"/>
</dbReference>
<dbReference type="InterPro" id="IPR036641">
    <property type="entry name" value="HPT_dom_sf"/>
</dbReference>
<evidence type="ECO:0000256" key="17">
    <source>
        <dbReference type="ARBA" id="ARBA00064003"/>
    </source>
</evidence>
<evidence type="ECO:0000256" key="13">
    <source>
        <dbReference type="ARBA" id="ARBA00023012"/>
    </source>
</evidence>
<dbReference type="InterPro" id="IPR004358">
    <property type="entry name" value="Sig_transdc_His_kin-like_C"/>
</dbReference>
<feature type="domain" description="Response regulatory" evidence="26">
    <location>
        <begin position="1300"/>
        <end position="1417"/>
    </location>
</feature>
<feature type="modified residue" description="Phosphohistidine" evidence="20">
    <location>
        <position position="1638"/>
    </location>
</feature>
<dbReference type="EMBL" id="RXLQ01000001">
    <property type="protein sequence ID" value="RSZ60734.1"/>
    <property type="molecule type" value="Genomic_DNA"/>
</dbReference>
<keyword evidence="5 21" id="KW-0597">Phosphoprotein</keyword>
<evidence type="ECO:0000256" key="10">
    <source>
        <dbReference type="ARBA" id="ARBA00022777"/>
    </source>
</evidence>
<feature type="modified residue" description="4-aspartylphosphate" evidence="21">
    <location>
        <position position="1349"/>
    </location>
</feature>
<dbReference type="InterPro" id="IPR011110">
    <property type="entry name" value="Reg_prop"/>
</dbReference>
<dbReference type="EC" id="2.7.13.3" evidence="3"/>
<dbReference type="Proteomes" id="UP000278085">
    <property type="component" value="Unassembled WGS sequence"/>
</dbReference>
<feature type="modified residue" description="4-aspartylphosphate" evidence="21">
    <location>
        <position position="1492"/>
    </location>
</feature>
<evidence type="ECO:0000259" key="27">
    <source>
        <dbReference type="PROSITE" id="PS50894"/>
    </source>
</evidence>
<keyword evidence="12 24" id="KW-1133">Transmembrane helix</keyword>
<evidence type="ECO:0000256" key="15">
    <source>
        <dbReference type="ARBA" id="ARBA00023136"/>
    </source>
</evidence>
<proteinExistence type="predicted"/>
<dbReference type="InterPro" id="IPR013783">
    <property type="entry name" value="Ig-like_fold"/>
</dbReference>
<dbReference type="SUPFAM" id="SSF47226">
    <property type="entry name" value="Histidine-containing phosphotransfer domain, HPT domain"/>
    <property type="match status" value="1"/>
</dbReference>
<evidence type="ECO:0000313" key="29">
    <source>
        <dbReference type="Proteomes" id="UP000278085"/>
    </source>
</evidence>
<feature type="region of interest" description="Disordered" evidence="23">
    <location>
        <begin position="1"/>
        <end position="27"/>
    </location>
</feature>
<keyword evidence="11" id="KW-0067">ATP-binding</keyword>
<keyword evidence="8" id="KW-0732">Signal</keyword>
<evidence type="ECO:0000313" key="28">
    <source>
        <dbReference type="EMBL" id="RSZ60734.1"/>
    </source>
</evidence>
<comment type="subcellular location">
    <subcellularLocation>
        <location evidence="2">Cell membrane</location>
        <topology evidence="2">Multi-pass membrane protein</topology>
    </subcellularLocation>
</comment>
<dbReference type="Pfam" id="PF02518">
    <property type="entry name" value="HATPase_c"/>
    <property type="match status" value="1"/>
</dbReference>
<dbReference type="CDD" id="cd17546">
    <property type="entry name" value="REC_hyHK_CKI1_RcsC-like"/>
    <property type="match status" value="2"/>
</dbReference>
<feature type="domain" description="Histidine kinase" evidence="25">
    <location>
        <begin position="1057"/>
        <end position="1281"/>
    </location>
</feature>
<dbReference type="Gene3D" id="2.130.10.10">
    <property type="entry name" value="YVTN repeat-like/Quinoprotein amine dehydrogenase"/>
    <property type="match status" value="4"/>
</dbReference>
<dbReference type="SUPFAM" id="SSF55874">
    <property type="entry name" value="ATPase domain of HSP90 chaperone/DNA topoisomerase II/histidine kinase"/>
    <property type="match status" value="1"/>
</dbReference>
<dbReference type="Pfam" id="PF07494">
    <property type="entry name" value="Reg_prop"/>
    <property type="match status" value="4"/>
</dbReference>
<gene>
    <name evidence="28" type="ORF">EJB06_00930</name>
</gene>
<evidence type="ECO:0000256" key="16">
    <source>
        <dbReference type="ARBA" id="ARBA00058004"/>
    </source>
</evidence>
<dbReference type="PROSITE" id="PS50894">
    <property type="entry name" value="HPT"/>
    <property type="match status" value="1"/>
</dbReference>
<dbReference type="InterPro" id="IPR001789">
    <property type="entry name" value="Sig_transdc_resp-reg_receiver"/>
</dbReference>
<comment type="caution">
    <text evidence="28">The sequence shown here is derived from an EMBL/GenBank/DDBJ whole genome shotgun (WGS) entry which is preliminary data.</text>
</comment>
<dbReference type="InterPro" id="IPR036097">
    <property type="entry name" value="HisK_dim/P_sf"/>
</dbReference>
<evidence type="ECO:0000256" key="21">
    <source>
        <dbReference type="PROSITE-ProRule" id="PRU00169"/>
    </source>
</evidence>
<evidence type="ECO:0000256" key="9">
    <source>
        <dbReference type="ARBA" id="ARBA00022741"/>
    </source>
</evidence>
<dbReference type="Gene3D" id="1.20.120.160">
    <property type="entry name" value="HPT domain"/>
    <property type="match status" value="1"/>
</dbReference>
<reference evidence="28 29" key="1">
    <citation type="submission" date="2018-12" db="EMBL/GenBank/DDBJ databases">
        <authorList>
            <person name="Yang E."/>
        </authorList>
    </citation>
    <scope>NUCLEOTIDE SEQUENCE [LARGE SCALE GENOMIC DNA]</scope>
    <source>
        <strain evidence="28 29">SOD</strain>
    </source>
</reference>
<dbReference type="PANTHER" id="PTHR45339">
    <property type="entry name" value="HYBRID SIGNAL TRANSDUCTION HISTIDINE KINASE J"/>
    <property type="match status" value="1"/>
</dbReference>
<dbReference type="SUPFAM" id="SSF47384">
    <property type="entry name" value="Homodimeric domain of signal transducing histidine kinase"/>
    <property type="match status" value="1"/>
</dbReference>
<feature type="domain" description="Response regulatory" evidence="26">
    <location>
        <begin position="1443"/>
        <end position="1559"/>
    </location>
</feature>
<keyword evidence="7 24" id="KW-0812">Transmembrane</keyword>
<dbReference type="Gene3D" id="1.10.287.130">
    <property type="match status" value="1"/>
</dbReference>
<dbReference type="InterPro" id="IPR003594">
    <property type="entry name" value="HATPase_dom"/>
</dbReference>
<keyword evidence="29" id="KW-1185">Reference proteome</keyword>
<dbReference type="CDD" id="cd16922">
    <property type="entry name" value="HATPase_EvgS-ArcB-TorS-like"/>
    <property type="match status" value="1"/>
</dbReference>
<comment type="catalytic activity">
    <reaction evidence="1">
        <text>ATP + protein L-histidine = ADP + protein N-phospho-L-histidine.</text>
        <dbReference type="EC" id="2.7.13.3"/>
    </reaction>
</comment>
<dbReference type="InterPro" id="IPR011123">
    <property type="entry name" value="Y_Y_Y"/>
</dbReference>
<dbReference type="SUPFAM" id="SSF63829">
    <property type="entry name" value="Calcium-dependent phosphotriesterase"/>
    <property type="match status" value="3"/>
</dbReference>
<dbReference type="SUPFAM" id="SSF52172">
    <property type="entry name" value="CheY-like"/>
    <property type="match status" value="2"/>
</dbReference>
<dbReference type="Pfam" id="PF01627">
    <property type="entry name" value="Hpt"/>
    <property type="match status" value="1"/>
</dbReference>
<accession>A0A430HTE5</accession>
<evidence type="ECO:0000256" key="4">
    <source>
        <dbReference type="ARBA" id="ARBA00022475"/>
    </source>
</evidence>
<keyword evidence="15 24" id="KW-0472">Membrane</keyword>